<dbReference type="GO" id="GO:0009414">
    <property type="term" value="P:response to water deprivation"/>
    <property type="evidence" value="ECO:0007669"/>
    <property type="project" value="TreeGrafter"/>
</dbReference>
<keyword evidence="5" id="KW-0111">Calcium/phospholipid-binding</keyword>
<dbReference type="Proteomes" id="UP001281410">
    <property type="component" value="Unassembled WGS sequence"/>
</dbReference>
<keyword evidence="7" id="KW-1185">Reference proteome</keyword>
<evidence type="ECO:0000256" key="1">
    <source>
        <dbReference type="ARBA" id="ARBA00022723"/>
    </source>
</evidence>
<proteinExistence type="predicted"/>
<dbReference type="SUPFAM" id="SSF47874">
    <property type="entry name" value="Annexin"/>
    <property type="match status" value="1"/>
</dbReference>
<evidence type="ECO:0008006" key="8">
    <source>
        <dbReference type="Google" id="ProtNLM"/>
    </source>
</evidence>
<dbReference type="PROSITE" id="PS51897">
    <property type="entry name" value="ANNEXIN_2"/>
    <property type="match status" value="2"/>
</dbReference>
<evidence type="ECO:0000256" key="2">
    <source>
        <dbReference type="ARBA" id="ARBA00022737"/>
    </source>
</evidence>
<keyword evidence="2" id="KW-0677">Repeat</keyword>
<organism evidence="6 7">
    <name type="scientific">Dipteronia sinensis</name>
    <dbReference type="NCBI Taxonomy" id="43782"/>
    <lineage>
        <taxon>Eukaryota</taxon>
        <taxon>Viridiplantae</taxon>
        <taxon>Streptophyta</taxon>
        <taxon>Embryophyta</taxon>
        <taxon>Tracheophyta</taxon>
        <taxon>Spermatophyta</taxon>
        <taxon>Magnoliopsida</taxon>
        <taxon>eudicotyledons</taxon>
        <taxon>Gunneridae</taxon>
        <taxon>Pentapetalae</taxon>
        <taxon>rosids</taxon>
        <taxon>malvids</taxon>
        <taxon>Sapindales</taxon>
        <taxon>Sapindaceae</taxon>
        <taxon>Hippocastanoideae</taxon>
        <taxon>Acereae</taxon>
        <taxon>Dipteronia</taxon>
    </lineage>
</organism>
<sequence length="342" mass="38996">MYHESDDLFSLKLHYCLQVLSSELTHRKKKMANGSEALIKAFSGIGIDEKAIVSLLGESHPEDRQNFRKGCRDFFIEDERSFERWDDHRVKLLKHEFMRFKNAAVLRAMHPWERDARLIKEALIKGPQSYGVIVEVACTRSSDELLGARKAYHSLFDHSIEEDVASNVDSSERKLLVALVSAYRYEGPKVKDDTAKSEAKKLAHAIKNVDKKNLVEDEEVISILSTRSKPHLKAVYKHYKEICGKNIDEDLTADLIVLVAVHCLCIPQTYFCKILDASLTNNADKKVKKGLTRVIVTQADRNMKEINEQYQKLYGVSLSQKIEVTANGNYKDLLLTLISRGK</sequence>
<evidence type="ECO:0000313" key="6">
    <source>
        <dbReference type="EMBL" id="KAK3223787.1"/>
    </source>
</evidence>
<dbReference type="GO" id="GO:0005509">
    <property type="term" value="F:calcium ion binding"/>
    <property type="evidence" value="ECO:0007669"/>
    <property type="project" value="InterPro"/>
</dbReference>
<dbReference type="GO" id="GO:0009651">
    <property type="term" value="P:response to salt stress"/>
    <property type="evidence" value="ECO:0007669"/>
    <property type="project" value="TreeGrafter"/>
</dbReference>
<dbReference type="Pfam" id="PF00191">
    <property type="entry name" value="Annexin"/>
    <property type="match status" value="3"/>
</dbReference>
<dbReference type="FunFam" id="1.10.220.10:FF:000014">
    <property type="entry name" value="annexin D4"/>
    <property type="match status" value="1"/>
</dbReference>
<evidence type="ECO:0000256" key="5">
    <source>
        <dbReference type="ARBA" id="ARBA00023302"/>
    </source>
</evidence>
<keyword evidence="3" id="KW-0106">Calcium</keyword>
<dbReference type="Gene3D" id="1.10.220.10">
    <property type="entry name" value="Annexin"/>
    <property type="match status" value="3"/>
</dbReference>
<comment type="caution">
    <text evidence="6">The sequence shown here is derived from an EMBL/GenBank/DDBJ whole genome shotgun (WGS) entry which is preliminary data.</text>
</comment>
<dbReference type="InterPro" id="IPR018502">
    <property type="entry name" value="Annexin_repeat"/>
</dbReference>
<keyword evidence="4" id="KW-0041">Annexin</keyword>
<dbReference type="FunFam" id="1.10.220.10:FF:000021">
    <property type="entry name" value="annexin D4"/>
    <property type="match status" value="1"/>
</dbReference>
<evidence type="ECO:0000313" key="7">
    <source>
        <dbReference type="Proteomes" id="UP001281410"/>
    </source>
</evidence>
<accession>A0AAE0ATI1</accession>
<evidence type="ECO:0000256" key="4">
    <source>
        <dbReference type="ARBA" id="ARBA00023216"/>
    </source>
</evidence>
<dbReference type="InterPro" id="IPR001464">
    <property type="entry name" value="Annexin"/>
</dbReference>
<dbReference type="PANTHER" id="PTHR10502">
    <property type="entry name" value="ANNEXIN"/>
    <property type="match status" value="1"/>
</dbReference>
<evidence type="ECO:0000256" key="3">
    <source>
        <dbReference type="ARBA" id="ARBA00022837"/>
    </source>
</evidence>
<dbReference type="GO" id="GO:0005886">
    <property type="term" value="C:plasma membrane"/>
    <property type="evidence" value="ECO:0007669"/>
    <property type="project" value="TreeGrafter"/>
</dbReference>
<dbReference type="InterPro" id="IPR037104">
    <property type="entry name" value="Annexin_sf"/>
</dbReference>
<dbReference type="PANTHER" id="PTHR10502:SF196">
    <property type="entry name" value="ANNEXIN D4"/>
    <property type="match status" value="1"/>
</dbReference>
<dbReference type="AlphaFoldDB" id="A0AAE0ATI1"/>
<dbReference type="FunFam" id="1.10.220.10:FF:000006">
    <property type="entry name" value="Annexin"/>
    <property type="match status" value="1"/>
</dbReference>
<protein>
    <recommendedName>
        <fullName evidence="8">Annexin</fullName>
    </recommendedName>
</protein>
<gene>
    <name evidence="6" type="ORF">Dsin_010812</name>
</gene>
<name>A0AAE0ATI1_9ROSI</name>
<keyword evidence="1" id="KW-0479">Metal-binding</keyword>
<dbReference type="GO" id="GO:0005544">
    <property type="term" value="F:calcium-dependent phospholipid binding"/>
    <property type="evidence" value="ECO:0007669"/>
    <property type="project" value="UniProtKB-KW"/>
</dbReference>
<dbReference type="SMART" id="SM00335">
    <property type="entry name" value="ANX"/>
    <property type="match status" value="3"/>
</dbReference>
<dbReference type="GO" id="GO:0009409">
    <property type="term" value="P:response to cold"/>
    <property type="evidence" value="ECO:0007669"/>
    <property type="project" value="TreeGrafter"/>
</dbReference>
<dbReference type="GO" id="GO:0009408">
    <property type="term" value="P:response to heat"/>
    <property type="evidence" value="ECO:0007669"/>
    <property type="project" value="TreeGrafter"/>
</dbReference>
<dbReference type="EMBL" id="JANJYJ010000003">
    <property type="protein sequence ID" value="KAK3223787.1"/>
    <property type="molecule type" value="Genomic_DNA"/>
</dbReference>
<reference evidence="6" key="1">
    <citation type="journal article" date="2023" name="Plant J.">
        <title>Genome sequences and population genomics provide insights into the demographic history, inbreeding, and mutation load of two 'living fossil' tree species of Dipteronia.</title>
        <authorList>
            <person name="Feng Y."/>
            <person name="Comes H.P."/>
            <person name="Chen J."/>
            <person name="Zhu S."/>
            <person name="Lu R."/>
            <person name="Zhang X."/>
            <person name="Li P."/>
            <person name="Qiu J."/>
            <person name="Olsen K.M."/>
            <person name="Qiu Y."/>
        </authorList>
    </citation>
    <scope>NUCLEOTIDE SEQUENCE</scope>
    <source>
        <strain evidence="6">NBL</strain>
    </source>
</reference>
<dbReference type="GO" id="GO:0005737">
    <property type="term" value="C:cytoplasm"/>
    <property type="evidence" value="ECO:0007669"/>
    <property type="project" value="TreeGrafter"/>
</dbReference>
<dbReference type="GO" id="GO:0001786">
    <property type="term" value="F:phosphatidylserine binding"/>
    <property type="evidence" value="ECO:0007669"/>
    <property type="project" value="TreeGrafter"/>
</dbReference>
<dbReference type="PRINTS" id="PR00196">
    <property type="entry name" value="ANNEXIN"/>
</dbReference>